<proteinExistence type="predicted"/>
<protein>
    <submittedName>
        <fullName evidence="1">Uncharacterized protein</fullName>
    </submittedName>
</protein>
<dbReference type="Proteomes" id="UP000014978">
    <property type="component" value="Unassembled WGS sequence"/>
</dbReference>
<gene>
    <name evidence="1" type="ORF">SLOPH_630</name>
</gene>
<dbReference type="HOGENOM" id="CLU_1008923_0_0_1"/>
<dbReference type="AlphaFoldDB" id="S7W527"/>
<organism evidence="1 2">
    <name type="scientific">Spraguea lophii (strain 42_110)</name>
    <name type="common">Microsporidian parasite</name>
    <dbReference type="NCBI Taxonomy" id="1358809"/>
    <lineage>
        <taxon>Eukaryota</taxon>
        <taxon>Fungi</taxon>
        <taxon>Fungi incertae sedis</taxon>
        <taxon>Microsporidia</taxon>
        <taxon>Spragueidae</taxon>
        <taxon>Spraguea</taxon>
    </lineage>
</organism>
<comment type="caution">
    <text evidence="1">The sequence shown here is derived from an EMBL/GenBank/DDBJ whole genome shotgun (WGS) entry which is preliminary data.</text>
</comment>
<accession>S7W527</accession>
<reference evidence="2" key="1">
    <citation type="journal article" date="2013" name="PLoS Genet.">
        <title>The genome of Spraguea lophii and the basis of host-microsporidian interactions.</title>
        <authorList>
            <person name="Campbell S.E."/>
            <person name="Williams T.A."/>
            <person name="Yousuf A."/>
            <person name="Soanes D.M."/>
            <person name="Paszkiewicz K.H."/>
            <person name="Williams B.A.P."/>
        </authorList>
    </citation>
    <scope>NUCLEOTIDE SEQUENCE [LARGE SCALE GENOMIC DNA]</scope>
    <source>
        <strain evidence="2">42_110</strain>
    </source>
</reference>
<name>S7W527_SPRLO</name>
<dbReference type="VEuPathDB" id="MicrosporidiaDB:SLOPH_630"/>
<feature type="non-terminal residue" evidence="1">
    <location>
        <position position="276"/>
    </location>
</feature>
<sequence length="276" mass="33248">MHHSKIAEFCSLIFQRKENIRSIKYYFTQHSDAYCTLSKLLNTQRNNNIIKLHMILKHPLDFYILVSSFKYNSNITQGTLELLYRCYYEKLLTEEAYLDSDLKKLLNECNISEKMVKNKKYEGQLNNVDNFNTCIELYFREIDIKSIKNKIILKKLTEKNYKSSSNTSTILNMNNFTIIKNCINYYFIDIDKYLYFIEREDALSIRNKIEEIKNRYSENRLLEIYNNFKNDITQKTSESQNKKFLPFIKNQKIVDDMITLKLVIKDIRNYNIKYIF</sequence>
<evidence type="ECO:0000313" key="1">
    <source>
        <dbReference type="EMBL" id="EPR77856.1"/>
    </source>
</evidence>
<dbReference type="InParanoid" id="S7W527"/>
<keyword evidence="2" id="KW-1185">Reference proteome</keyword>
<dbReference type="EMBL" id="ATCN01001200">
    <property type="protein sequence ID" value="EPR77856.1"/>
    <property type="molecule type" value="Genomic_DNA"/>
</dbReference>
<evidence type="ECO:0000313" key="2">
    <source>
        <dbReference type="Proteomes" id="UP000014978"/>
    </source>
</evidence>